<evidence type="ECO:0000256" key="1">
    <source>
        <dbReference type="ARBA" id="ARBA00020833"/>
    </source>
</evidence>
<evidence type="ECO:0000313" key="3">
    <source>
        <dbReference type="EMBL" id="ORX65269.1"/>
    </source>
</evidence>
<evidence type="ECO:0000313" key="4">
    <source>
        <dbReference type="Proteomes" id="UP000193944"/>
    </source>
</evidence>
<dbReference type="Pfam" id="PF00538">
    <property type="entry name" value="Linker_histone"/>
    <property type="match status" value="1"/>
</dbReference>
<reference evidence="3 4" key="1">
    <citation type="submission" date="2016-08" db="EMBL/GenBank/DDBJ databases">
        <title>A Parts List for Fungal Cellulosomes Revealed by Comparative Genomics.</title>
        <authorList>
            <consortium name="DOE Joint Genome Institute"/>
            <person name="Haitjema C.H."/>
            <person name="Gilmore S.P."/>
            <person name="Henske J.K."/>
            <person name="Solomon K.V."/>
            <person name="De Groot R."/>
            <person name="Kuo A."/>
            <person name="Mondo S.J."/>
            <person name="Salamov A.A."/>
            <person name="Labutti K."/>
            <person name="Zhao Z."/>
            <person name="Chiniquy J."/>
            <person name="Barry K."/>
            <person name="Brewer H.M."/>
            <person name="Purvine S.O."/>
            <person name="Wright A.T."/>
            <person name="Boxma B."/>
            <person name="Van Alen T."/>
            <person name="Hackstein J.H."/>
            <person name="Baker S.E."/>
            <person name="Grigoriev I.V."/>
            <person name="O'Malley M.A."/>
        </authorList>
    </citation>
    <scope>NUCLEOTIDE SEQUENCE [LARGE SCALE GENOMIC DNA]</scope>
    <source>
        <strain evidence="3 4">S4</strain>
    </source>
</reference>
<dbReference type="AlphaFoldDB" id="A0A1Y1VVE8"/>
<dbReference type="GO" id="GO:0000786">
    <property type="term" value="C:nucleosome"/>
    <property type="evidence" value="ECO:0007669"/>
    <property type="project" value="InterPro"/>
</dbReference>
<gene>
    <name evidence="3" type="ORF">BCR32DRAFT_330409</name>
</gene>
<dbReference type="Proteomes" id="UP000193944">
    <property type="component" value="Unassembled WGS sequence"/>
</dbReference>
<comment type="caution">
    <text evidence="3">The sequence shown here is derived from an EMBL/GenBank/DDBJ whole genome shotgun (WGS) entry which is preliminary data.</text>
</comment>
<dbReference type="InterPro" id="IPR036390">
    <property type="entry name" value="WH_DNA-bd_sf"/>
</dbReference>
<feature type="non-terminal residue" evidence="3">
    <location>
        <position position="72"/>
    </location>
</feature>
<name>A0A1Y1VVE8_9FUNG</name>
<dbReference type="PROSITE" id="PS51504">
    <property type="entry name" value="H15"/>
    <property type="match status" value="1"/>
</dbReference>
<reference evidence="3 4" key="2">
    <citation type="submission" date="2016-08" db="EMBL/GenBank/DDBJ databases">
        <title>Pervasive Adenine N6-methylation of Active Genes in Fungi.</title>
        <authorList>
            <consortium name="DOE Joint Genome Institute"/>
            <person name="Mondo S.J."/>
            <person name="Dannebaum R.O."/>
            <person name="Kuo R.C."/>
            <person name="Labutti K."/>
            <person name="Haridas S."/>
            <person name="Kuo A."/>
            <person name="Salamov A."/>
            <person name="Ahrendt S.R."/>
            <person name="Lipzen A."/>
            <person name="Sullivan W."/>
            <person name="Andreopoulos W.B."/>
            <person name="Clum A."/>
            <person name="Lindquist E."/>
            <person name="Daum C."/>
            <person name="Ramamoorthy G.K."/>
            <person name="Gryganskyi A."/>
            <person name="Culley D."/>
            <person name="Magnuson J.K."/>
            <person name="James T.Y."/>
            <person name="O'Malley M.A."/>
            <person name="Stajich J.E."/>
            <person name="Spatafora J.W."/>
            <person name="Visel A."/>
            <person name="Grigoriev I.V."/>
        </authorList>
    </citation>
    <scope>NUCLEOTIDE SEQUENCE [LARGE SCALE GENOMIC DNA]</scope>
    <source>
        <strain evidence="3 4">S4</strain>
    </source>
</reference>
<dbReference type="CDD" id="cd00073">
    <property type="entry name" value="H15"/>
    <property type="match status" value="1"/>
</dbReference>
<dbReference type="Gene3D" id="1.10.10.10">
    <property type="entry name" value="Winged helix-like DNA-binding domain superfamily/Winged helix DNA-binding domain"/>
    <property type="match status" value="1"/>
</dbReference>
<dbReference type="EMBL" id="MCFG01000471">
    <property type="protein sequence ID" value="ORX65269.1"/>
    <property type="molecule type" value="Genomic_DNA"/>
</dbReference>
<accession>A0A1Y1VVE8</accession>
<dbReference type="SUPFAM" id="SSF46785">
    <property type="entry name" value="Winged helix' DNA-binding domain"/>
    <property type="match status" value="1"/>
</dbReference>
<organism evidence="3 4">
    <name type="scientific">Anaeromyces robustus</name>
    <dbReference type="NCBI Taxonomy" id="1754192"/>
    <lineage>
        <taxon>Eukaryota</taxon>
        <taxon>Fungi</taxon>
        <taxon>Fungi incertae sedis</taxon>
        <taxon>Chytridiomycota</taxon>
        <taxon>Chytridiomycota incertae sedis</taxon>
        <taxon>Neocallimastigomycetes</taxon>
        <taxon>Neocallimastigales</taxon>
        <taxon>Neocallimastigaceae</taxon>
        <taxon>Anaeromyces</taxon>
    </lineage>
</organism>
<dbReference type="OrthoDB" id="1110759at2759"/>
<feature type="domain" description="H15" evidence="2">
    <location>
        <begin position="7"/>
        <end position="72"/>
    </location>
</feature>
<proteinExistence type="predicted"/>
<dbReference type="STRING" id="1754192.A0A1Y1VVE8"/>
<dbReference type="GO" id="GO:0003677">
    <property type="term" value="F:DNA binding"/>
    <property type="evidence" value="ECO:0007669"/>
    <property type="project" value="InterPro"/>
</dbReference>
<dbReference type="InterPro" id="IPR005818">
    <property type="entry name" value="Histone_H1/H5_H15"/>
</dbReference>
<dbReference type="GO" id="GO:0006334">
    <property type="term" value="P:nucleosome assembly"/>
    <property type="evidence" value="ECO:0007669"/>
    <property type="project" value="InterPro"/>
</dbReference>
<sequence>MYINYLSILTLLIFYREAIIELKDRTGSSRQAIKKYILSKYTLTESVAIKQINLALKRGLDQKILYCPQGHS</sequence>
<dbReference type="SMART" id="SM00526">
    <property type="entry name" value="H15"/>
    <property type="match status" value="1"/>
</dbReference>
<dbReference type="InterPro" id="IPR036388">
    <property type="entry name" value="WH-like_DNA-bd_sf"/>
</dbReference>
<keyword evidence="4" id="KW-1185">Reference proteome</keyword>
<evidence type="ECO:0000259" key="2">
    <source>
        <dbReference type="PROSITE" id="PS51504"/>
    </source>
</evidence>
<protein>
    <recommendedName>
        <fullName evidence="1">Histone H1</fullName>
    </recommendedName>
</protein>